<name>A0A3E3E256_9FIRM</name>
<dbReference type="SMART" id="SM01245">
    <property type="entry name" value="Jag_N"/>
    <property type="match status" value="1"/>
</dbReference>
<evidence type="ECO:0000256" key="3">
    <source>
        <dbReference type="ARBA" id="ARBA00022960"/>
    </source>
</evidence>
<evidence type="ECO:0000256" key="2">
    <source>
        <dbReference type="ARBA" id="ARBA00022884"/>
    </source>
</evidence>
<comment type="function">
    <text evidence="6">A probable RNA chaperone. Forms a complex with KhpA which binds to cellular RNA and controls its expression. Plays a role in peptidoglycan (PG) homeostasis and cell length regulation.</text>
</comment>
<dbReference type="GeneID" id="98000482"/>
<keyword evidence="1 6" id="KW-0963">Cytoplasm</keyword>
<dbReference type="GO" id="GO:0005737">
    <property type="term" value="C:cytoplasm"/>
    <property type="evidence" value="ECO:0007669"/>
    <property type="project" value="UniProtKB-SubCell"/>
</dbReference>
<dbReference type="SUPFAM" id="SSF82708">
    <property type="entry name" value="R3H domain"/>
    <property type="match status" value="1"/>
</dbReference>
<dbReference type="Pfam" id="PF13083">
    <property type="entry name" value="KH_KhpA-B"/>
    <property type="match status" value="1"/>
</dbReference>
<comment type="similarity">
    <text evidence="6">Belongs to the KhpB RNA-binding protein family.</text>
</comment>
<reference evidence="8 9" key="1">
    <citation type="submission" date="2018-08" db="EMBL/GenBank/DDBJ databases">
        <title>A genome reference for cultivated species of the human gut microbiota.</title>
        <authorList>
            <person name="Zou Y."/>
            <person name="Xue W."/>
            <person name="Luo G."/>
        </authorList>
    </citation>
    <scope>NUCLEOTIDE SEQUENCE [LARGE SCALE GENOMIC DNA]</scope>
    <source>
        <strain evidence="8 9">AM25-6</strain>
    </source>
</reference>
<dbReference type="GO" id="GO:0009252">
    <property type="term" value="P:peptidoglycan biosynthetic process"/>
    <property type="evidence" value="ECO:0007669"/>
    <property type="project" value="UniProtKB-UniRule"/>
</dbReference>
<comment type="caution">
    <text evidence="8">The sequence shown here is derived from an EMBL/GenBank/DDBJ whole genome shotgun (WGS) entry which is preliminary data.</text>
</comment>
<dbReference type="Gene3D" id="3.30.1370.50">
    <property type="entry name" value="R3H-like domain"/>
    <property type="match status" value="1"/>
</dbReference>
<dbReference type="PANTHER" id="PTHR35800:SF1">
    <property type="entry name" value="RNA-BINDING PROTEIN KHPB"/>
    <property type="match status" value="1"/>
</dbReference>
<dbReference type="HAMAP" id="MF_00867">
    <property type="entry name" value="KhpB"/>
    <property type="match status" value="1"/>
</dbReference>
<protein>
    <recommendedName>
        <fullName evidence="6">RNA-binding protein KhpB</fullName>
    </recommendedName>
    <alternativeName>
        <fullName evidence="6">RNA-binding protein EloR</fullName>
    </alternativeName>
</protein>
<comment type="subcellular location">
    <subcellularLocation>
        <location evidence="6">Cytoplasm</location>
    </subcellularLocation>
</comment>
<dbReference type="NCBIfam" id="NF041568">
    <property type="entry name" value="Jag_EloR"/>
    <property type="match status" value="1"/>
</dbReference>
<evidence type="ECO:0000313" key="9">
    <source>
        <dbReference type="Proteomes" id="UP000261212"/>
    </source>
</evidence>
<dbReference type="Gene3D" id="3.30.300.20">
    <property type="match status" value="1"/>
</dbReference>
<evidence type="ECO:0000256" key="1">
    <source>
        <dbReference type="ARBA" id="ARBA00022490"/>
    </source>
</evidence>
<keyword evidence="3 6" id="KW-0133">Cell shape</keyword>
<evidence type="ECO:0000256" key="5">
    <source>
        <dbReference type="ARBA" id="ARBA00023316"/>
    </source>
</evidence>
<dbReference type="RefSeq" id="WP_039945260.1">
    <property type="nucleotide sequence ID" value="NZ_CABKNJ010000001.1"/>
</dbReference>
<keyword evidence="4 6" id="KW-0143">Chaperone</keyword>
<accession>A0A3E3E256</accession>
<dbReference type="Pfam" id="PF14804">
    <property type="entry name" value="Jag_N"/>
    <property type="match status" value="1"/>
</dbReference>
<dbReference type="CDD" id="cd02644">
    <property type="entry name" value="R3H_jag"/>
    <property type="match status" value="1"/>
</dbReference>
<organism evidence="8 9">
    <name type="scientific">Anaerofustis stercorihominis</name>
    <dbReference type="NCBI Taxonomy" id="214853"/>
    <lineage>
        <taxon>Bacteria</taxon>
        <taxon>Bacillati</taxon>
        <taxon>Bacillota</taxon>
        <taxon>Clostridia</taxon>
        <taxon>Eubacteriales</taxon>
        <taxon>Eubacteriaceae</taxon>
        <taxon>Anaerofustis</taxon>
    </lineage>
</organism>
<comment type="caution">
    <text evidence="6">Lacks conserved residue(s) required for the propagation of feature annotation.</text>
</comment>
<comment type="domain">
    <text evidence="6">Has an N-terminal Jag-N domain and 2 RNA-binding domains (KH and R3H).</text>
</comment>
<dbReference type="InterPro" id="IPR001374">
    <property type="entry name" value="R3H_dom"/>
</dbReference>
<evidence type="ECO:0000256" key="4">
    <source>
        <dbReference type="ARBA" id="ARBA00023186"/>
    </source>
</evidence>
<dbReference type="InterPro" id="IPR034079">
    <property type="entry name" value="R3H_KhpB"/>
</dbReference>
<dbReference type="EMBL" id="QUSM01000002">
    <property type="protein sequence ID" value="RGD75652.1"/>
    <property type="molecule type" value="Genomic_DNA"/>
</dbReference>
<dbReference type="PANTHER" id="PTHR35800">
    <property type="entry name" value="PROTEIN JAG"/>
    <property type="match status" value="1"/>
</dbReference>
<feature type="domain" description="R3H" evidence="7">
    <location>
        <begin position="137"/>
        <end position="203"/>
    </location>
</feature>
<dbReference type="CDD" id="cd02414">
    <property type="entry name" value="KH-II_Jag"/>
    <property type="match status" value="1"/>
</dbReference>
<evidence type="ECO:0000313" key="8">
    <source>
        <dbReference type="EMBL" id="RGD75652.1"/>
    </source>
</evidence>
<gene>
    <name evidence="6" type="primary">khpB</name>
    <name evidence="6" type="synonym">eloR</name>
    <name evidence="8" type="ORF">DW687_02635</name>
</gene>
<dbReference type="SMART" id="SM00393">
    <property type="entry name" value="R3H"/>
    <property type="match status" value="1"/>
</dbReference>
<dbReference type="Gene3D" id="3.30.30.80">
    <property type="entry name" value="probable RNA-binding protein from clostridium symbiosum atcc 14940"/>
    <property type="match status" value="1"/>
</dbReference>
<keyword evidence="5 6" id="KW-0961">Cell wall biogenesis/degradation</keyword>
<dbReference type="GO" id="GO:0071555">
    <property type="term" value="P:cell wall organization"/>
    <property type="evidence" value="ECO:0007669"/>
    <property type="project" value="UniProtKB-KW"/>
</dbReference>
<dbReference type="GO" id="GO:0008360">
    <property type="term" value="P:regulation of cell shape"/>
    <property type="evidence" value="ECO:0007669"/>
    <property type="project" value="UniProtKB-KW"/>
</dbReference>
<dbReference type="InterPro" id="IPR038008">
    <property type="entry name" value="Jag_KH"/>
</dbReference>
<dbReference type="GO" id="GO:0003723">
    <property type="term" value="F:RNA binding"/>
    <property type="evidence" value="ECO:0007669"/>
    <property type="project" value="UniProtKB-UniRule"/>
</dbReference>
<dbReference type="Proteomes" id="UP000261212">
    <property type="component" value="Unassembled WGS sequence"/>
</dbReference>
<keyword evidence="2 6" id="KW-0694">RNA-binding</keyword>
<dbReference type="InterPro" id="IPR032782">
    <property type="entry name" value="KhpB_N"/>
</dbReference>
<proteinExistence type="inferred from homology"/>
<evidence type="ECO:0000259" key="7">
    <source>
        <dbReference type="PROSITE" id="PS51061"/>
    </source>
</evidence>
<dbReference type="Pfam" id="PF01424">
    <property type="entry name" value="R3H"/>
    <property type="match status" value="1"/>
</dbReference>
<dbReference type="InterPro" id="IPR039247">
    <property type="entry name" value="KhpB"/>
</dbReference>
<evidence type="ECO:0000256" key="6">
    <source>
        <dbReference type="HAMAP-Rule" id="MF_00867"/>
    </source>
</evidence>
<dbReference type="AlphaFoldDB" id="A0A3E3E256"/>
<dbReference type="InterPro" id="IPR036867">
    <property type="entry name" value="R3H_dom_sf"/>
</dbReference>
<sequence>MGKGKTIEEAVSDALNKIGASSEDVTTKVLEVPTSGFMGIGAKGAKVEVTLIDKSDEIAKDFLKDVLKTMGINALISVDFDEEDNNMFIKLDLDNMGILIGKHGQTLDSLQYLTSLVVNKNSEEYIRVILDINNYREKRKTTLENLADKLADKAIRRRTNVELEPMNPYERRIIHSYLQGREGITTYSVDEGINRHLIIEYKG</sequence>
<dbReference type="PROSITE" id="PS51061">
    <property type="entry name" value="R3H"/>
    <property type="match status" value="1"/>
</dbReference>
<dbReference type="InterPro" id="IPR015946">
    <property type="entry name" value="KH_dom-like_a/b"/>
</dbReference>
<comment type="subunit">
    <text evidence="6">Forms a complex with KhpA.</text>
</comment>
<dbReference type="InterPro" id="IPR038247">
    <property type="entry name" value="Jag_N_dom_sf"/>
</dbReference>